<dbReference type="PANTHER" id="PTHR30336">
    <property type="entry name" value="INNER MEMBRANE PROTEIN, PROBABLE PERMEASE"/>
    <property type="match status" value="1"/>
</dbReference>
<evidence type="ECO:0000313" key="4">
    <source>
        <dbReference type="Proteomes" id="UP000184041"/>
    </source>
</evidence>
<protein>
    <submittedName>
        <fullName evidence="3">Uncharacterized SAM-binding protein YcdF, DUF218 family</fullName>
    </submittedName>
</protein>
<accession>A0A1M4SS54</accession>
<dbReference type="Pfam" id="PF02698">
    <property type="entry name" value="DUF218"/>
    <property type="match status" value="1"/>
</dbReference>
<dbReference type="InterPro" id="IPR051599">
    <property type="entry name" value="Cell_Envelope_Assoc"/>
</dbReference>
<dbReference type="Proteomes" id="UP000184041">
    <property type="component" value="Unassembled WGS sequence"/>
</dbReference>
<dbReference type="STRING" id="1194090.SAMN05443144_101108"/>
<feature type="transmembrane region" description="Helical" evidence="1">
    <location>
        <begin position="34"/>
        <end position="54"/>
    </location>
</feature>
<dbReference type="EMBL" id="FQUS01000001">
    <property type="protein sequence ID" value="SHE35016.1"/>
    <property type="molecule type" value="Genomic_DNA"/>
</dbReference>
<name>A0A1M4SS54_9BACT</name>
<dbReference type="CDD" id="cd06259">
    <property type="entry name" value="YdcF-like"/>
    <property type="match status" value="1"/>
</dbReference>
<feature type="domain" description="DUF218" evidence="2">
    <location>
        <begin position="83"/>
        <end position="250"/>
    </location>
</feature>
<reference evidence="3 4" key="1">
    <citation type="submission" date="2016-11" db="EMBL/GenBank/DDBJ databases">
        <authorList>
            <person name="Jaros S."/>
            <person name="Januszkiewicz K."/>
            <person name="Wedrychowicz H."/>
        </authorList>
    </citation>
    <scope>NUCLEOTIDE SEQUENCE [LARGE SCALE GENOMIC DNA]</scope>
    <source>
        <strain evidence="3 4">DSM 21986</strain>
    </source>
</reference>
<dbReference type="Gene3D" id="3.40.50.620">
    <property type="entry name" value="HUPs"/>
    <property type="match status" value="1"/>
</dbReference>
<dbReference type="InterPro" id="IPR003848">
    <property type="entry name" value="DUF218"/>
</dbReference>
<organism evidence="3 4">
    <name type="scientific">Fodinibius roseus</name>
    <dbReference type="NCBI Taxonomy" id="1194090"/>
    <lineage>
        <taxon>Bacteria</taxon>
        <taxon>Pseudomonadati</taxon>
        <taxon>Balneolota</taxon>
        <taxon>Balneolia</taxon>
        <taxon>Balneolales</taxon>
        <taxon>Balneolaceae</taxon>
        <taxon>Fodinibius</taxon>
    </lineage>
</organism>
<keyword evidence="1" id="KW-0472">Membrane</keyword>
<proteinExistence type="predicted"/>
<feature type="transmembrane region" description="Helical" evidence="1">
    <location>
        <begin position="12"/>
        <end position="29"/>
    </location>
</feature>
<gene>
    <name evidence="3" type="ORF">SAMN05443144_101108</name>
</gene>
<keyword evidence="1" id="KW-0812">Transmembrane</keyword>
<evidence type="ECO:0000256" key="1">
    <source>
        <dbReference type="SAM" id="Phobius"/>
    </source>
</evidence>
<evidence type="ECO:0000259" key="2">
    <source>
        <dbReference type="Pfam" id="PF02698"/>
    </source>
</evidence>
<dbReference type="InterPro" id="IPR014729">
    <property type="entry name" value="Rossmann-like_a/b/a_fold"/>
</dbReference>
<dbReference type="OrthoDB" id="9782395at2"/>
<dbReference type="PANTHER" id="PTHR30336:SF4">
    <property type="entry name" value="ENVELOPE BIOGENESIS FACTOR ELYC"/>
    <property type="match status" value="1"/>
</dbReference>
<evidence type="ECO:0000313" key="3">
    <source>
        <dbReference type="EMBL" id="SHE35016.1"/>
    </source>
</evidence>
<sequence length="263" mass="29860">MVKVLIKFLIDPFNIFWIFLLIAMGAWFFKKSRLFRGLVVFVMVWFLIISTPFVPNLILNSLEDQYAPVYERELADQKARYHIIVLGGGHGFDSRLPANSLLSQKALGRLNEAIRLHRQLPNSKLVLSGFSSTEGQTTQAEMLQETALLLGVEREAILLQKEPGNTFEEAKMYSEGYGSASENKPQHPVILVTNASHMSRAVMTFREFGFDPIPSPTNFRLKGSWKHRWVGLPAIENIENLKVGVYEYVGIAWYNLLLSDIAI</sequence>
<dbReference type="AlphaFoldDB" id="A0A1M4SS54"/>
<dbReference type="GO" id="GO:0043164">
    <property type="term" value="P:Gram-negative-bacterium-type cell wall biogenesis"/>
    <property type="evidence" value="ECO:0007669"/>
    <property type="project" value="TreeGrafter"/>
</dbReference>
<keyword evidence="1" id="KW-1133">Transmembrane helix</keyword>
<dbReference type="GO" id="GO:0005886">
    <property type="term" value="C:plasma membrane"/>
    <property type="evidence" value="ECO:0007669"/>
    <property type="project" value="TreeGrafter"/>
</dbReference>
<dbReference type="GO" id="GO:0000270">
    <property type="term" value="P:peptidoglycan metabolic process"/>
    <property type="evidence" value="ECO:0007669"/>
    <property type="project" value="TreeGrafter"/>
</dbReference>
<keyword evidence="4" id="KW-1185">Reference proteome</keyword>